<comment type="caution">
    <text evidence="1">The sequence shown here is derived from an EMBL/GenBank/DDBJ whole genome shotgun (WGS) entry which is preliminary data.</text>
</comment>
<dbReference type="Proteomes" id="UP000823863">
    <property type="component" value="Unassembled WGS sequence"/>
</dbReference>
<evidence type="ECO:0000313" key="2">
    <source>
        <dbReference type="Proteomes" id="UP000823863"/>
    </source>
</evidence>
<dbReference type="InterPro" id="IPR018775">
    <property type="entry name" value="RlaP"/>
</dbReference>
<dbReference type="PANTHER" id="PTHR34817">
    <property type="entry name" value="NUCLEOTIDYLTRANSFERASE"/>
    <property type="match status" value="1"/>
</dbReference>
<accession>A0A9D2TFZ7</accession>
<dbReference type="EMBL" id="DWWB01000078">
    <property type="protein sequence ID" value="HJC67676.1"/>
    <property type="molecule type" value="Genomic_DNA"/>
</dbReference>
<dbReference type="PANTHER" id="PTHR34817:SF2">
    <property type="entry name" value="NUCLEOTIDYLTRANSFERASE"/>
    <property type="match status" value="1"/>
</dbReference>
<gene>
    <name evidence="1" type="ORF">H9931_13355</name>
</gene>
<evidence type="ECO:0000313" key="1">
    <source>
        <dbReference type="EMBL" id="HJC67676.1"/>
    </source>
</evidence>
<dbReference type="InterPro" id="IPR043519">
    <property type="entry name" value="NT_sf"/>
</dbReference>
<dbReference type="Pfam" id="PF10127">
    <property type="entry name" value="RlaP"/>
    <property type="match status" value="1"/>
</dbReference>
<reference evidence="1" key="2">
    <citation type="submission" date="2021-04" db="EMBL/GenBank/DDBJ databases">
        <authorList>
            <person name="Gilroy R."/>
        </authorList>
    </citation>
    <scope>NUCLEOTIDE SEQUENCE</scope>
    <source>
        <strain evidence="1">CHK198-12963</strain>
    </source>
</reference>
<sequence length="255" mass="29819">MAQNIRKEIEQKLNEIETQRGVQILLAVESGSRAWGFASPDSDYDVRFIYMRPAKDYLRLDSPRDVIEWQLDEVLDINGWDLKKALIQFQKGNATLFEWSNSPIVYAVRPAWEQVYAAARNYFSVKTALYHYYGTARNTYEQHLQGDLVRYKKYFYALRPLLAARYIEQHHKPAPVLFDRLLEQELPGKLRKAIKDVLAVKTVSDEKTLNPQNPVIENFISGELERQRTVAGQLPDDRNRDWGELNQVFLRLLTK</sequence>
<protein>
    <submittedName>
        <fullName evidence="1">Nucleotidyltransferase domain-containing protein</fullName>
    </submittedName>
</protein>
<proteinExistence type="predicted"/>
<reference evidence="1" key="1">
    <citation type="journal article" date="2021" name="PeerJ">
        <title>Extensive microbial diversity within the chicken gut microbiome revealed by metagenomics and culture.</title>
        <authorList>
            <person name="Gilroy R."/>
            <person name="Ravi A."/>
            <person name="Getino M."/>
            <person name="Pursley I."/>
            <person name="Horton D.L."/>
            <person name="Alikhan N.F."/>
            <person name="Baker D."/>
            <person name="Gharbi K."/>
            <person name="Hall N."/>
            <person name="Watson M."/>
            <person name="Adriaenssens E.M."/>
            <person name="Foster-Nyarko E."/>
            <person name="Jarju S."/>
            <person name="Secka A."/>
            <person name="Antonio M."/>
            <person name="Oren A."/>
            <person name="Chaudhuri R.R."/>
            <person name="La Ragione R."/>
            <person name="Hildebrand F."/>
            <person name="Pallen M.J."/>
        </authorList>
    </citation>
    <scope>NUCLEOTIDE SEQUENCE</scope>
    <source>
        <strain evidence="1">CHK198-12963</strain>
    </source>
</reference>
<organism evidence="1 2">
    <name type="scientific">Candidatus Enterocloster excrementigallinarum</name>
    <dbReference type="NCBI Taxonomy" id="2838558"/>
    <lineage>
        <taxon>Bacteria</taxon>
        <taxon>Bacillati</taxon>
        <taxon>Bacillota</taxon>
        <taxon>Clostridia</taxon>
        <taxon>Lachnospirales</taxon>
        <taxon>Lachnospiraceae</taxon>
        <taxon>Enterocloster</taxon>
    </lineage>
</organism>
<name>A0A9D2TFZ7_9FIRM</name>
<dbReference type="SUPFAM" id="SSF81301">
    <property type="entry name" value="Nucleotidyltransferase"/>
    <property type="match status" value="1"/>
</dbReference>
<dbReference type="AlphaFoldDB" id="A0A9D2TFZ7"/>